<dbReference type="InterPro" id="IPR000086">
    <property type="entry name" value="NUDIX_hydrolase_dom"/>
</dbReference>
<dbReference type="GO" id="GO:0004081">
    <property type="term" value="F:bis(5'-nucleosyl)-tetraphosphatase (asymmetrical) activity"/>
    <property type="evidence" value="ECO:0007669"/>
    <property type="project" value="TreeGrafter"/>
</dbReference>
<dbReference type="InterPro" id="IPR020476">
    <property type="entry name" value="Nudix_hydrolase"/>
</dbReference>
<evidence type="ECO:0000256" key="2">
    <source>
        <dbReference type="RuleBase" id="RU003476"/>
    </source>
</evidence>
<gene>
    <name evidence="4" type="ORF">HNQ37_001355</name>
</gene>
<comment type="similarity">
    <text evidence="2">Belongs to the Nudix hydrolase family.</text>
</comment>
<proteinExistence type="inferred from homology"/>
<reference evidence="4 5" key="1">
    <citation type="submission" date="2020-08" db="EMBL/GenBank/DDBJ databases">
        <title>Genomic Encyclopedia of Type Strains, Phase IV (KMG-IV): sequencing the most valuable type-strain genomes for metagenomic binning, comparative biology and taxonomic classification.</title>
        <authorList>
            <person name="Goeker M."/>
        </authorList>
    </citation>
    <scope>NUCLEOTIDE SEQUENCE [LARGE SCALE GENOMIC DNA]</scope>
    <source>
        <strain evidence="4 5">DSM 14925</strain>
    </source>
</reference>
<comment type="caution">
    <text evidence="4">The sequence shown here is derived from an EMBL/GenBank/DDBJ whole genome shotgun (WGS) entry which is preliminary data.</text>
</comment>
<dbReference type="EMBL" id="JACHHV010000026">
    <property type="protein sequence ID" value="MBB5888455.1"/>
    <property type="molecule type" value="Genomic_DNA"/>
</dbReference>
<accession>A0A841C7J7</accession>
<name>A0A841C7J7_9LACT</name>
<dbReference type="InterPro" id="IPR051325">
    <property type="entry name" value="Nudix_hydrolase_domain"/>
</dbReference>
<dbReference type="SUPFAM" id="SSF55811">
    <property type="entry name" value="Nudix"/>
    <property type="match status" value="1"/>
</dbReference>
<dbReference type="PRINTS" id="PR00502">
    <property type="entry name" value="NUDIXFAMILY"/>
</dbReference>
<dbReference type="AlphaFoldDB" id="A0A841C7J7"/>
<dbReference type="RefSeq" id="WP_183540523.1">
    <property type="nucleotide sequence ID" value="NZ_DASWOY010000058.1"/>
</dbReference>
<dbReference type="PROSITE" id="PS00893">
    <property type="entry name" value="NUDIX_BOX"/>
    <property type="match status" value="1"/>
</dbReference>
<dbReference type="GO" id="GO:0006167">
    <property type="term" value="P:AMP biosynthetic process"/>
    <property type="evidence" value="ECO:0007669"/>
    <property type="project" value="TreeGrafter"/>
</dbReference>
<keyword evidence="5" id="KW-1185">Reference proteome</keyword>
<evidence type="ECO:0000259" key="3">
    <source>
        <dbReference type="PROSITE" id="PS51462"/>
    </source>
</evidence>
<evidence type="ECO:0000313" key="5">
    <source>
        <dbReference type="Proteomes" id="UP000562464"/>
    </source>
</evidence>
<keyword evidence="1 2" id="KW-0378">Hydrolase</keyword>
<dbReference type="Proteomes" id="UP000562464">
    <property type="component" value="Unassembled WGS sequence"/>
</dbReference>
<dbReference type="InterPro" id="IPR015797">
    <property type="entry name" value="NUDIX_hydrolase-like_dom_sf"/>
</dbReference>
<evidence type="ECO:0000313" key="4">
    <source>
        <dbReference type="EMBL" id="MBB5888455.1"/>
    </source>
</evidence>
<dbReference type="Pfam" id="PF00293">
    <property type="entry name" value="NUDIX"/>
    <property type="match status" value="1"/>
</dbReference>
<organism evidence="4 5">
    <name type="scientific">Lactovum miscens</name>
    <dbReference type="NCBI Taxonomy" id="190387"/>
    <lineage>
        <taxon>Bacteria</taxon>
        <taxon>Bacillati</taxon>
        <taxon>Bacillota</taxon>
        <taxon>Bacilli</taxon>
        <taxon>Lactobacillales</taxon>
        <taxon>Streptococcaceae</taxon>
        <taxon>Lactovum</taxon>
    </lineage>
</organism>
<sequence length="149" mass="17152">MTIPVFGDKVENVKFKSRYGVHAIVEKNGNFCLVQAPNGAFFLPGGEIEPGESQEEALKRELIEEIGADDVIVGDFIGQANEYFYSSHRDQHYYNPAYFYSLNSFNIDKAPLEDFNKVIWFTYDEAVKLLKRGSHKWGLEAWKTKQINY</sequence>
<dbReference type="PANTHER" id="PTHR21340">
    <property type="entry name" value="DIADENOSINE 5,5-P1,P4-TETRAPHOSPHATE PYROPHOSPHOHYDROLASE MUTT"/>
    <property type="match status" value="1"/>
</dbReference>
<dbReference type="CDD" id="cd04684">
    <property type="entry name" value="NUDIX_Hydrolase"/>
    <property type="match status" value="1"/>
</dbReference>
<dbReference type="EC" id="3.6.1.55" evidence="4"/>
<dbReference type="PROSITE" id="PS51462">
    <property type="entry name" value="NUDIX"/>
    <property type="match status" value="1"/>
</dbReference>
<dbReference type="GO" id="GO:0006754">
    <property type="term" value="P:ATP biosynthetic process"/>
    <property type="evidence" value="ECO:0007669"/>
    <property type="project" value="TreeGrafter"/>
</dbReference>
<dbReference type="InterPro" id="IPR020084">
    <property type="entry name" value="NUDIX_hydrolase_CS"/>
</dbReference>
<dbReference type="Gene3D" id="3.90.79.10">
    <property type="entry name" value="Nucleoside Triphosphate Pyrophosphohydrolase"/>
    <property type="match status" value="1"/>
</dbReference>
<protein>
    <submittedName>
        <fullName evidence="4">8-oxo-dGTP diphosphatase</fullName>
        <ecNumber evidence="4">3.6.1.55</ecNumber>
    </submittedName>
</protein>
<dbReference type="GO" id="GO:0035539">
    <property type="term" value="F:8-oxo-7,8-dihydrodeoxyguanosine triphosphate pyrophosphatase activity"/>
    <property type="evidence" value="ECO:0007669"/>
    <property type="project" value="UniProtKB-EC"/>
</dbReference>
<feature type="domain" description="Nudix hydrolase" evidence="3">
    <location>
        <begin position="16"/>
        <end position="145"/>
    </location>
</feature>
<dbReference type="PANTHER" id="PTHR21340:SF0">
    <property type="entry name" value="BIS(5'-NUCLEOSYL)-TETRAPHOSPHATASE [ASYMMETRICAL]"/>
    <property type="match status" value="1"/>
</dbReference>
<evidence type="ECO:0000256" key="1">
    <source>
        <dbReference type="ARBA" id="ARBA00022801"/>
    </source>
</evidence>